<dbReference type="AlphaFoldDB" id="A0A0C9UNN2"/>
<evidence type="ECO:0008006" key="3">
    <source>
        <dbReference type="Google" id="ProtNLM"/>
    </source>
</evidence>
<gene>
    <name evidence="1" type="ORF">M422DRAFT_271781</name>
</gene>
<dbReference type="EMBL" id="KN837347">
    <property type="protein sequence ID" value="KIJ27096.1"/>
    <property type="molecule type" value="Genomic_DNA"/>
</dbReference>
<protein>
    <recommendedName>
        <fullName evidence="3">F-box domain-containing protein</fullName>
    </recommendedName>
</protein>
<evidence type="ECO:0000313" key="1">
    <source>
        <dbReference type="EMBL" id="KIJ27096.1"/>
    </source>
</evidence>
<sequence>MAHLTKPYRLPFGIRMSPLQNLPIELLLRIIEGQPLETTWNLTRTCSLFRRIGLQHRRLWLAAPDFCKLLPIPPPDTLHIVSADTLVRLATRAVFISRAFDAEGIIPRSVFERPLSFFPDVRDPDDNTVTAPVSDALFVLLPGVPWVLIRSEELCLSCLEDDRRVRISEIGEPLIDWDLSLAIVPDYDTDGLSFTIASLITAPDEIEEPLVVYIYQVSFDAANPSASPAITVLFATGITEDEDAYIISMCQSTIVVSGGLKLHIFDWKKGFSFTVPDTQDAIGTCHHRISTLIVIQRYERNGSDITGVFSVLEFSTKAFIDQERPPSHVAQISQENNISTRERELGTFALGLDRRKT</sequence>
<reference evidence="1 2" key="1">
    <citation type="submission" date="2014-06" db="EMBL/GenBank/DDBJ databases">
        <title>Evolutionary Origins and Diversification of the Mycorrhizal Mutualists.</title>
        <authorList>
            <consortium name="DOE Joint Genome Institute"/>
            <consortium name="Mycorrhizal Genomics Consortium"/>
            <person name="Kohler A."/>
            <person name="Kuo A."/>
            <person name="Nagy L.G."/>
            <person name="Floudas D."/>
            <person name="Copeland A."/>
            <person name="Barry K.W."/>
            <person name="Cichocki N."/>
            <person name="Veneault-Fourrey C."/>
            <person name="LaButti K."/>
            <person name="Lindquist E.A."/>
            <person name="Lipzen A."/>
            <person name="Lundell T."/>
            <person name="Morin E."/>
            <person name="Murat C."/>
            <person name="Riley R."/>
            <person name="Ohm R."/>
            <person name="Sun H."/>
            <person name="Tunlid A."/>
            <person name="Henrissat B."/>
            <person name="Grigoriev I.V."/>
            <person name="Hibbett D.S."/>
            <person name="Martin F."/>
        </authorList>
    </citation>
    <scope>NUCLEOTIDE SEQUENCE [LARGE SCALE GENOMIC DNA]</scope>
    <source>
        <strain evidence="1 2">SS14</strain>
    </source>
</reference>
<proteinExistence type="predicted"/>
<name>A0A0C9UNN2_SPHS4</name>
<evidence type="ECO:0000313" key="2">
    <source>
        <dbReference type="Proteomes" id="UP000054279"/>
    </source>
</evidence>
<accession>A0A0C9UNN2</accession>
<organism evidence="1 2">
    <name type="scientific">Sphaerobolus stellatus (strain SS14)</name>
    <dbReference type="NCBI Taxonomy" id="990650"/>
    <lineage>
        <taxon>Eukaryota</taxon>
        <taxon>Fungi</taxon>
        <taxon>Dikarya</taxon>
        <taxon>Basidiomycota</taxon>
        <taxon>Agaricomycotina</taxon>
        <taxon>Agaricomycetes</taxon>
        <taxon>Phallomycetidae</taxon>
        <taxon>Geastrales</taxon>
        <taxon>Sphaerobolaceae</taxon>
        <taxon>Sphaerobolus</taxon>
    </lineage>
</organism>
<keyword evidence="2" id="KW-1185">Reference proteome</keyword>
<dbReference type="OrthoDB" id="3018431at2759"/>
<dbReference type="Proteomes" id="UP000054279">
    <property type="component" value="Unassembled WGS sequence"/>
</dbReference>
<dbReference type="HOGENOM" id="CLU_776524_0_0_1"/>